<evidence type="ECO:0000313" key="3">
    <source>
        <dbReference type="Proteomes" id="UP000192448"/>
    </source>
</evidence>
<accession>A0A1X0B8F0</accession>
<dbReference type="EMBL" id="MVHF01000003">
    <property type="protein sequence ID" value="ORA38631.1"/>
    <property type="molecule type" value="Genomic_DNA"/>
</dbReference>
<name>A0A1X0B8F0_9MYCO</name>
<evidence type="ECO:0008006" key="4">
    <source>
        <dbReference type="Google" id="ProtNLM"/>
    </source>
</evidence>
<dbReference type="Pfam" id="PF09948">
    <property type="entry name" value="PpoB2"/>
    <property type="match status" value="1"/>
</dbReference>
<comment type="caution">
    <text evidence="2">The sequence shown here is derived from an EMBL/GenBank/DDBJ whole genome shotgun (WGS) entry which is preliminary data.</text>
</comment>
<sequence length="275" mass="29096">MTAVAPRPSAWRRTQWMHPELSLLAVAAVAWLAVIAGHTVLARFHVAAQHCSAPLPGGVTVGHHHAAVGPALAMHQCAGPHPVSAWAFLTSVVLWSIMATAMMLPTAVPAARSIALNGKWKRRQRGQMLFAAGYLAVWSVAGLVVLTIGWLVVPVTTASQAVAGVLAVAAWWEVTRWKRRCLLACHRMRSIPPDGRAADTACIREGLRNGVWCAGACGPMMTAMALAPHAWWLMLTLSPVVAAEKLVTKAVDHLRVFAAVLVVVAAVAAAGAPLT</sequence>
<keyword evidence="3" id="KW-1185">Reference proteome</keyword>
<feature type="transmembrane region" description="Helical" evidence="1">
    <location>
        <begin position="85"/>
        <end position="108"/>
    </location>
</feature>
<evidence type="ECO:0000313" key="2">
    <source>
        <dbReference type="EMBL" id="ORA38631.1"/>
    </source>
</evidence>
<proteinExistence type="predicted"/>
<feature type="transmembrane region" description="Helical" evidence="1">
    <location>
        <begin position="254"/>
        <end position="274"/>
    </location>
</feature>
<evidence type="ECO:0000256" key="1">
    <source>
        <dbReference type="SAM" id="Phobius"/>
    </source>
</evidence>
<dbReference type="AlphaFoldDB" id="A0A1X0B8F0"/>
<keyword evidence="1" id="KW-0472">Membrane</keyword>
<organism evidence="2 3">
    <name type="scientific">Mycobacterium aquaticum</name>
    <dbReference type="NCBI Taxonomy" id="1927124"/>
    <lineage>
        <taxon>Bacteria</taxon>
        <taxon>Bacillati</taxon>
        <taxon>Actinomycetota</taxon>
        <taxon>Actinomycetes</taxon>
        <taxon>Mycobacteriales</taxon>
        <taxon>Mycobacteriaceae</taxon>
        <taxon>Mycobacterium</taxon>
    </lineage>
</organism>
<gene>
    <name evidence="2" type="ORF">BST13_04395</name>
</gene>
<keyword evidence="1" id="KW-1133">Transmembrane helix</keyword>
<dbReference type="STRING" id="1927124.BST13_04395"/>
<dbReference type="InterPro" id="IPR018688">
    <property type="entry name" value="PpoB2-like"/>
</dbReference>
<feature type="transmembrane region" description="Helical" evidence="1">
    <location>
        <begin position="158"/>
        <end position="174"/>
    </location>
</feature>
<dbReference type="Proteomes" id="UP000192448">
    <property type="component" value="Unassembled WGS sequence"/>
</dbReference>
<reference evidence="2 3" key="1">
    <citation type="submission" date="2017-02" db="EMBL/GenBank/DDBJ databases">
        <title>The new phylogeny of genus Mycobacterium.</title>
        <authorList>
            <person name="Tortoli E."/>
            <person name="Trovato A."/>
            <person name="Cirillo D.M."/>
        </authorList>
    </citation>
    <scope>NUCLEOTIDE SEQUENCE [LARGE SCALE GENOMIC DNA]</scope>
    <source>
        <strain evidence="2 3">RW6</strain>
    </source>
</reference>
<feature type="transmembrane region" description="Helical" evidence="1">
    <location>
        <begin position="129"/>
        <end position="152"/>
    </location>
</feature>
<feature type="transmembrane region" description="Helical" evidence="1">
    <location>
        <begin position="211"/>
        <end position="234"/>
    </location>
</feature>
<protein>
    <recommendedName>
        <fullName evidence="4">DUF2182 domain-containing protein</fullName>
    </recommendedName>
</protein>
<keyword evidence="1" id="KW-0812">Transmembrane</keyword>